<evidence type="ECO:0000259" key="1">
    <source>
        <dbReference type="Pfam" id="PF00082"/>
    </source>
</evidence>
<accession>A0ABQ8NRH3</accession>
<feature type="domain" description="DUF7580" evidence="2">
    <location>
        <begin position="172"/>
        <end position="488"/>
    </location>
</feature>
<comment type="caution">
    <text evidence="3">The sequence shown here is derived from an EMBL/GenBank/DDBJ whole genome shotgun (WGS) entry which is preliminary data.</text>
</comment>
<name>A0ABQ8NRH3_PYRGI</name>
<dbReference type="Pfam" id="PF24476">
    <property type="entry name" value="DUF7580"/>
    <property type="match status" value="1"/>
</dbReference>
<dbReference type="SUPFAM" id="SSF52743">
    <property type="entry name" value="Subtilisin-like"/>
    <property type="match status" value="1"/>
</dbReference>
<gene>
    <name evidence="3" type="ORF">MCOR33_003296</name>
</gene>
<dbReference type="Gene3D" id="3.40.50.200">
    <property type="entry name" value="Peptidase S8/S53 domain"/>
    <property type="match status" value="1"/>
</dbReference>
<evidence type="ECO:0000313" key="3">
    <source>
        <dbReference type="EMBL" id="KAI6301114.1"/>
    </source>
</evidence>
<dbReference type="InterPro" id="IPR036852">
    <property type="entry name" value="Peptidase_S8/S53_dom_sf"/>
</dbReference>
<reference evidence="3" key="1">
    <citation type="submission" date="2021-01" db="EMBL/GenBank/DDBJ databases">
        <title>Deciphering the adaptive evolutionary patterns associated with biogeogrpahic diversity in the finger millet blast pathogen Magnaporthe oryzae in Eastern Africa.</title>
        <authorList>
            <person name="Onyema G."/>
            <person name="Shittu T.A."/>
            <person name="Dodsworth S."/>
            <person name="Devilliers S."/>
            <person name="Muthumeenakshi S."/>
            <person name="Sreenivasaprasad S."/>
        </authorList>
    </citation>
    <scope>NUCLEOTIDE SEQUENCE</scope>
    <source>
        <strain evidence="3">D15/s37</strain>
    </source>
</reference>
<keyword evidence="4" id="KW-1185">Reference proteome</keyword>
<dbReference type="InterPro" id="IPR056002">
    <property type="entry name" value="DUF7580"/>
</dbReference>
<feature type="domain" description="Peptidase S8/S53" evidence="1">
    <location>
        <begin position="562"/>
        <end position="785"/>
    </location>
</feature>
<protein>
    <recommendedName>
        <fullName evidence="5">Peptidase S8/S53 domain-containing protein</fullName>
    </recommendedName>
</protein>
<proteinExistence type="predicted"/>
<dbReference type="Pfam" id="PF00082">
    <property type="entry name" value="Peptidase_S8"/>
    <property type="match status" value="1"/>
</dbReference>
<evidence type="ECO:0000259" key="2">
    <source>
        <dbReference type="Pfam" id="PF24476"/>
    </source>
</evidence>
<evidence type="ECO:0008006" key="5">
    <source>
        <dbReference type="Google" id="ProtNLM"/>
    </source>
</evidence>
<dbReference type="Proteomes" id="UP001059893">
    <property type="component" value="Unassembled WGS sequence"/>
</dbReference>
<evidence type="ECO:0000313" key="4">
    <source>
        <dbReference type="Proteomes" id="UP001059893"/>
    </source>
</evidence>
<dbReference type="CDD" id="cd00306">
    <property type="entry name" value="Peptidases_S8_S53"/>
    <property type="match status" value="1"/>
</dbReference>
<dbReference type="InterPro" id="IPR000209">
    <property type="entry name" value="Peptidase_S8/S53_dom"/>
</dbReference>
<sequence length="867" mass="98186">MDISKMIELARTSAVSFLYCVRAARQRDPAKPSHFVSTCIAMEGYIERAIDRLKSVNPEVSGIDDQIRIFLGALDRLVGGHRAIRSKKALKTTKEYKRLNALNKMGKDIPKVITDHISDYMLSIKERKVKDRQKLRDFLKHFPLSDAQKSPVENLDAEKTDLVRMKPPLHCHEEIEALYKVLSQHCVCEENPFSASLRLYEIMSAATREADEKAFELLMLRHPHDNSGTTASYWLESVIRFSRQSPGKLCKMMESVGVAQSKLSVEDGVLWYRGFQSSKLPPYLLRSPSLSLRQLLEKLDRREVTGHHKLTLQVQIVKAFWQFYASSWMQRTWNKDLVHFLFQRRGQSSQEIKVDDPFLEIRFDMAAPGQQRVEQYPYFTWPPIHSLGVILLEIELVDCIDRAVQDYGFLSESTGRPKQNAELFAAEYAVKCDHILDNDETYPEVASIIKSCLDATSDLNRLHNRSVSEQRDAIFKLIVSPLETLLKNGFMDLKQNVGGLLHGTVNVGLQAVQSSTLHSPVNANQSQTRDPNPASHGWFSRLDELTAVLTMSGDRDAHSRPTRVAILDTGMSKKYQQDAALRNSIKEYRDFVNGSTSEYQDLTGHGTNICDLLLKVYPAAHIYIGRIWRNRWRHSTEQVPDRMAKAIDHCREEWQVDIVVIPSGFNSDYERVTEALNKARSANIIVFAAAGNHGNVDGVAFPARLYSASMLLCMFATDARANASVRWNPRVEARQGAKGCYAILGENICLQTDANLNSCQGCKTALSGTSYSAAIGAGLAGHLLDFSRQPDCRERIRRRNSLAKVEGMVSVFWSMCEGSDRQVPCMTPWKLLPKLGENDPKPDMWTWKEQARNSICETMSRALEKTY</sequence>
<dbReference type="EMBL" id="JABSND010000042">
    <property type="protein sequence ID" value="KAI6301114.1"/>
    <property type="molecule type" value="Genomic_DNA"/>
</dbReference>
<organism evidence="3 4">
    <name type="scientific">Pyricularia grisea</name>
    <name type="common">Crabgrass-specific blast fungus</name>
    <name type="synonym">Magnaporthe grisea</name>
    <dbReference type="NCBI Taxonomy" id="148305"/>
    <lineage>
        <taxon>Eukaryota</taxon>
        <taxon>Fungi</taxon>
        <taxon>Dikarya</taxon>
        <taxon>Ascomycota</taxon>
        <taxon>Pezizomycotina</taxon>
        <taxon>Sordariomycetes</taxon>
        <taxon>Sordariomycetidae</taxon>
        <taxon>Magnaporthales</taxon>
        <taxon>Pyriculariaceae</taxon>
        <taxon>Pyricularia</taxon>
    </lineage>
</organism>